<name>A0A399QXI8_9PROT</name>
<dbReference type="GO" id="GO:0005524">
    <property type="term" value="F:ATP binding"/>
    <property type="evidence" value="ECO:0007669"/>
    <property type="project" value="UniProtKB-KW"/>
</dbReference>
<dbReference type="PANTHER" id="PTHR43384">
    <property type="entry name" value="SEPTUM SITE-DETERMINING PROTEIN MIND HOMOLOG, CHLOROPLASTIC-RELATED"/>
    <property type="match status" value="1"/>
</dbReference>
<feature type="domain" description="AAA" evidence="4">
    <location>
        <begin position="190"/>
        <end position="347"/>
    </location>
</feature>
<keyword evidence="2" id="KW-0067">ATP-binding</keyword>
<feature type="compositionally biased region" description="Acidic residues" evidence="3">
    <location>
        <begin position="7"/>
        <end position="20"/>
    </location>
</feature>
<keyword evidence="1" id="KW-0547">Nucleotide-binding</keyword>
<organism evidence="5 6">
    <name type="scientific">Henriciella barbarensis</name>
    <dbReference type="NCBI Taxonomy" id="86342"/>
    <lineage>
        <taxon>Bacteria</taxon>
        <taxon>Pseudomonadati</taxon>
        <taxon>Pseudomonadota</taxon>
        <taxon>Alphaproteobacteria</taxon>
        <taxon>Hyphomonadales</taxon>
        <taxon>Hyphomonadaceae</taxon>
        <taxon>Henriciella</taxon>
    </lineage>
</organism>
<dbReference type="InterPro" id="IPR025669">
    <property type="entry name" value="AAA_dom"/>
</dbReference>
<dbReference type="PANTHER" id="PTHR43384:SF6">
    <property type="entry name" value="SEPTUM SITE-DETERMINING PROTEIN MIND HOMOLOG, CHLOROPLASTIC"/>
    <property type="match status" value="1"/>
</dbReference>
<evidence type="ECO:0000256" key="3">
    <source>
        <dbReference type="SAM" id="MobiDB-lite"/>
    </source>
</evidence>
<dbReference type="Proteomes" id="UP000265431">
    <property type="component" value="Unassembled WGS sequence"/>
</dbReference>
<evidence type="ECO:0000259" key="4">
    <source>
        <dbReference type="Pfam" id="PF13614"/>
    </source>
</evidence>
<dbReference type="Gene3D" id="3.40.50.2300">
    <property type="match status" value="1"/>
</dbReference>
<dbReference type="Pfam" id="PF13614">
    <property type="entry name" value="AAA_31"/>
    <property type="match status" value="1"/>
</dbReference>
<evidence type="ECO:0000313" key="6">
    <source>
        <dbReference type="Proteomes" id="UP000265431"/>
    </source>
</evidence>
<feature type="region of interest" description="Disordered" evidence="3">
    <location>
        <begin position="1"/>
        <end position="20"/>
    </location>
</feature>
<dbReference type="InterPro" id="IPR050625">
    <property type="entry name" value="ParA/MinD_ATPase"/>
</dbReference>
<dbReference type="SUPFAM" id="SSF52540">
    <property type="entry name" value="P-loop containing nucleoside triphosphate hydrolases"/>
    <property type="match status" value="1"/>
</dbReference>
<dbReference type="InterPro" id="IPR027417">
    <property type="entry name" value="P-loop_NTPase"/>
</dbReference>
<dbReference type="RefSeq" id="WP_119378840.1">
    <property type="nucleotide sequence ID" value="NZ_QWGB01000005.1"/>
</dbReference>
<accession>A0A399QXI8</accession>
<gene>
    <name evidence="5" type="ORF">D1224_05155</name>
</gene>
<reference evidence="5 6" key="1">
    <citation type="submission" date="2018-08" db="EMBL/GenBank/DDBJ databases">
        <title>Henriciella mobilis sp. nov., isolated from seawater.</title>
        <authorList>
            <person name="Cheng H."/>
            <person name="Wu Y.-H."/>
            <person name="Xu X.-W."/>
            <person name="Guo L.-L."/>
        </authorList>
    </citation>
    <scope>NUCLEOTIDE SEQUENCE [LARGE SCALE GENOMIC DNA]</scope>
    <source>
        <strain evidence="5 6">CCUG66934</strain>
    </source>
</reference>
<dbReference type="GO" id="GO:0016887">
    <property type="term" value="F:ATP hydrolysis activity"/>
    <property type="evidence" value="ECO:0007669"/>
    <property type="project" value="TreeGrafter"/>
</dbReference>
<dbReference type="OrthoDB" id="8281972at2"/>
<proteinExistence type="predicted"/>
<comment type="caution">
    <text evidence="5">The sequence shown here is derived from an EMBL/GenBank/DDBJ whole genome shotgun (WGS) entry which is preliminary data.</text>
</comment>
<evidence type="ECO:0000256" key="2">
    <source>
        <dbReference type="ARBA" id="ARBA00022840"/>
    </source>
</evidence>
<dbReference type="EMBL" id="QWGB01000005">
    <property type="protein sequence ID" value="RIJ23650.1"/>
    <property type="molecule type" value="Genomic_DNA"/>
</dbReference>
<dbReference type="Gene3D" id="3.40.50.300">
    <property type="entry name" value="P-loop containing nucleotide triphosphate hydrolases"/>
    <property type="match status" value="1"/>
</dbReference>
<dbReference type="AlphaFoldDB" id="A0A399QXI8"/>
<dbReference type="GO" id="GO:0005829">
    <property type="term" value="C:cytosol"/>
    <property type="evidence" value="ECO:0007669"/>
    <property type="project" value="TreeGrafter"/>
</dbReference>
<keyword evidence="6" id="KW-1185">Reference proteome</keyword>
<sequence>MSRENALFDDDFDFGDDAEGQNDLVGQLTGVRDEDDLPPQVDIPQMQAFEGGDRAIPAISVLAFCETKRVSSIIDRVKSDRRMSNASVSIIPGGIPAAIEHLSSNPTPNLIIVESSAASSEMLAQIDQLAGHCDEGVEVMVVGATNDIPLYRQLVARGVSEYLVPPIEPVQMVRSIGNIFTDPEAPFVGKSISVVGAKGGVGSSTIAHNLAWSLAENVRVNTSLVDLDLSFGTTSLDFNHETPQTVADALLAPDRADDAVISRLLAKATDRLSLFTAPATVSQLMDIDATAYSTVIEGVRRLMPYVVLDLPHGWSQWIYNTLISSDEVILVCQPDLASLRNGKNMLDKLRSQRPNDRAPRLVINMMGVPKRPEIPVKDFAAAIEAEPEIILPFDPQLFGTASNKGQMISEADPQSRPAVAIDELASMLSGRETVQPEKSLLKKLLGK</sequence>
<protein>
    <submittedName>
        <fullName evidence="5">Pilus assembly protein CpaE</fullName>
    </submittedName>
</protein>
<dbReference type="GO" id="GO:0009898">
    <property type="term" value="C:cytoplasmic side of plasma membrane"/>
    <property type="evidence" value="ECO:0007669"/>
    <property type="project" value="TreeGrafter"/>
</dbReference>
<evidence type="ECO:0000313" key="5">
    <source>
        <dbReference type="EMBL" id="RIJ23650.1"/>
    </source>
</evidence>
<dbReference type="GO" id="GO:0051782">
    <property type="term" value="P:negative regulation of cell division"/>
    <property type="evidence" value="ECO:0007669"/>
    <property type="project" value="TreeGrafter"/>
</dbReference>
<evidence type="ECO:0000256" key="1">
    <source>
        <dbReference type="ARBA" id="ARBA00022741"/>
    </source>
</evidence>